<protein>
    <submittedName>
        <fullName evidence="7">AI-2E family transporter</fullName>
    </submittedName>
</protein>
<dbReference type="InterPro" id="IPR002549">
    <property type="entry name" value="AI-2E-like"/>
</dbReference>
<feature type="transmembrane region" description="Helical" evidence="6">
    <location>
        <begin position="20"/>
        <end position="50"/>
    </location>
</feature>
<evidence type="ECO:0000313" key="7">
    <source>
        <dbReference type="EMBL" id="MFC2254888.1"/>
    </source>
</evidence>
<dbReference type="PANTHER" id="PTHR21716:SF61">
    <property type="entry name" value="BLR8064 PROTEIN"/>
    <property type="match status" value="1"/>
</dbReference>
<organism evidence="7 8">
    <name type="scientific">Labrys neptuniae</name>
    <dbReference type="NCBI Taxonomy" id="376174"/>
    <lineage>
        <taxon>Bacteria</taxon>
        <taxon>Pseudomonadati</taxon>
        <taxon>Pseudomonadota</taxon>
        <taxon>Alphaproteobacteria</taxon>
        <taxon>Hyphomicrobiales</taxon>
        <taxon>Xanthobacteraceae</taxon>
        <taxon>Labrys</taxon>
    </lineage>
</organism>
<comment type="caution">
    <text evidence="7">The sequence shown here is derived from an EMBL/GenBank/DDBJ whole genome shotgun (WGS) entry which is preliminary data.</text>
</comment>
<accession>A0ABV6ZRT8</accession>
<sequence length="352" mass="37827">MASRPPLISPTTLGRGLLLIVLGTAIYFFHGFLAPVLAALVITFASWPIYRRLRSALGERNTLSATVAIILILAFLIAPIVWAGNYASNEISDSYTWIMQINKSGMTAPDQLKTVPIVGVWMTEQWNRYLGHPGGIGEIAQLMSGANLSNVYLGVLAAGAGIFWFALNILFTIIAILFFYRDGDKLALQIGMVGERLFPRHWKQISRIIPAAIGATFTGMTLVAFGEGIVLGAAYWLAGAPSPVTLGVITGIMALIPGGAPLCFTLVSVYLVASGSPVAGAALLCWGSVELFIVDKTIRPKLVGAPIELPFLLTFFGLIGGVKTMGLLGLFLGPVLMALLFMIWQEWLRCVE</sequence>
<evidence type="ECO:0000256" key="2">
    <source>
        <dbReference type="ARBA" id="ARBA00009773"/>
    </source>
</evidence>
<feature type="transmembrane region" description="Helical" evidence="6">
    <location>
        <begin position="244"/>
        <end position="273"/>
    </location>
</feature>
<evidence type="ECO:0000256" key="1">
    <source>
        <dbReference type="ARBA" id="ARBA00004141"/>
    </source>
</evidence>
<feature type="transmembrane region" description="Helical" evidence="6">
    <location>
        <begin position="325"/>
        <end position="344"/>
    </location>
</feature>
<evidence type="ECO:0000313" key="8">
    <source>
        <dbReference type="Proteomes" id="UP001595190"/>
    </source>
</evidence>
<keyword evidence="3 6" id="KW-0812">Transmembrane</keyword>
<dbReference type="EMBL" id="JBHGPK010000050">
    <property type="protein sequence ID" value="MFC2254888.1"/>
    <property type="molecule type" value="Genomic_DNA"/>
</dbReference>
<evidence type="ECO:0000256" key="6">
    <source>
        <dbReference type="SAM" id="Phobius"/>
    </source>
</evidence>
<reference evidence="7 8" key="1">
    <citation type="submission" date="2024-09" db="EMBL/GenBank/DDBJ databases">
        <title>Description of Labrys sedimenti sp. nov., isolated from a diclofenac-degrading enrichment culture, and genome-based reclassification of Labrys portucalensis as a later heterotypic synonym of Labrys neptuniae.</title>
        <authorList>
            <person name="Tancsics A."/>
            <person name="Csepanyi A."/>
        </authorList>
    </citation>
    <scope>NUCLEOTIDE SEQUENCE [LARGE SCALE GENOMIC DNA]</scope>
    <source>
        <strain evidence="7 8">LMG 23412</strain>
    </source>
</reference>
<gene>
    <name evidence="7" type="ORF">ACETRX_35245</name>
</gene>
<dbReference type="Proteomes" id="UP001595190">
    <property type="component" value="Unassembled WGS sequence"/>
</dbReference>
<feature type="transmembrane region" description="Helical" evidence="6">
    <location>
        <begin position="208"/>
        <end position="238"/>
    </location>
</feature>
<dbReference type="RefSeq" id="WP_394315489.1">
    <property type="nucleotide sequence ID" value="NZ_JBHGPK010000050.1"/>
</dbReference>
<feature type="transmembrane region" description="Helical" evidence="6">
    <location>
        <begin position="62"/>
        <end position="82"/>
    </location>
</feature>
<feature type="transmembrane region" description="Helical" evidence="6">
    <location>
        <begin position="151"/>
        <end position="180"/>
    </location>
</feature>
<evidence type="ECO:0000256" key="5">
    <source>
        <dbReference type="ARBA" id="ARBA00023136"/>
    </source>
</evidence>
<evidence type="ECO:0000256" key="4">
    <source>
        <dbReference type="ARBA" id="ARBA00022989"/>
    </source>
</evidence>
<keyword evidence="4 6" id="KW-1133">Transmembrane helix</keyword>
<dbReference type="Pfam" id="PF01594">
    <property type="entry name" value="AI-2E_transport"/>
    <property type="match status" value="1"/>
</dbReference>
<feature type="transmembrane region" description="Helical" evidence="6">
    <location>
        <begin position="302"/>
        <end position="319"/>
    </location>
</feature>
<evidence type="ECO:0000256" key="3">
    <source>
        <dbReference type="ARBA" id="ARBA00022692"/>
    </source>
</evidence>
<comment type="similarity">
    <text evidence="2">Belongs to the autoinducer-2 exporter (AI-2E) (TC 2.A.86) family.</text>
</comment>
<name>A0ABV6ZRT8_9HYPH</name>
<keyword evidence="5 6" id="KW-0472">Membrane</keyword>
<dbReference type="PANTHER" id="PTHR21716">
    <property type="entry name" value="TRANSMEMBRANE PROTEIN"/>
    <property type="match status" value="1"/>
</dbReference>
<proteinExistence type="inferred from homology"/>
<comment type="subcellular location">
    <subcellularLocation>
        <location evidence="1">Membrane</location>
        <topology evidence="1">Multi-pass membrane protein</topology>
    </subcellularLocation>
</comment>